<evidence type="ECO:0000256" key="1">
    <source>
        <dbReference type="SAM" id="Phobius"/>
    </source>
</evidence>
<evidence type="ECO:0000313" key="2">
    <source>
        <dbReference type="EMBL" id="THE09498.1"/>
    </source>
</evidence>
<keyword evidence="1" id="KW-0472">Membrane</keyword>
<name>A0A4S3PJP3_9BACI</name>
<accession>A0A4S3PJP3</accession>
<comment type="caution">
    <text evidence="2">The sequence shown here is derived from an EMBL/GenBank/DDBJ whole genome shotgun (WGS) entry which is preliminary data.</text>
</comment>
<keyword evidence="1" id="KW-0812">Transmembrane</keyword>
<keyword evidence="1" id="KW-1133">Transmembrane helix</keyword>
<protein>
    <submittedName>
        <fullName evidence="2">Uncharacterized protein</fullName>
    </submittedName>
</protein>
<dbReference type="Proteomes" id="UP000306477">
    <property type="component" value="Unassembled WGS sequence"/>
</dbReference>
<gene>
    <name evidence="2" type="ORF">E1I69_22190</name>
</gene>
<reference evidence="2 3" key="1">
    <citation type="journal article" date="2019" name="Indoor Air">
        <title>Impacts of indoor surface finishes on bacterial viability.</title>
        <authorList>
            <person name="Hu J."/>
            <person name="Maamar S.B."/>
            <person name="Glawe A.J."/>
            <person name="Gottel N."/>
            <person name="Gilbert J.A."/>
            <person name="Hartmann E.M."/>
        </authorList>
    </citation>
    <scope>NUCLEOTIDE SEQUENCE [LARGE SCALE GENOMIC DNA]</scope>
    <source>
        <strain evidence="2 3">AF060A6</strain>
    </source>
</reference>
<dbReference type="AlphaFoldDB" id="A0A4S3PJP3"/>
<dbReference type="EMBL" id="SLUB01000076">
    <property type="protein sequence ID" value="THE09498.1"/>
    <property type="molecule type" value="Genomic_DNA"/>
</dbReference>
<evidence type="ECO:0000313" key="3">
    <source>
        <dbReference type="Proteomes" id="UP000306477"/>
    </source>
</evidence>
<sequence>MLKRNTIYILVSALVLVTVATLIGTVAYFSKSFTSDNNVAKAAVFDVDVVGANGETIADAQFDLKEDLTPGMDTREVLTSRLIEIIQNYRLNTWSSFYQVVTYFQRIKPLL</sequence>
<proteinExistence type="predicted"/>
<dbReference type="RefSeq" id="WP_161974966.1">
    <property type="nucleotide sequence ID" value="NZ_SLUB01000076.1"/>
</dbReference>
<keyword evidence="3" id="KW-1185">Reference proteome</keyword>
<feature type="transmembrane region" description="Helical" evidence="1">
    <location>
        <begin position="7"/>
        <end position="29"/>
    </location>
</feature>
<organism evidence="2 3">
    <name type="scientific">Bacillus timonensis</name>
    <dbReference type="NCBI Taxonomy" id="1033734"/>
    <lineage>
        <taxon>Bacteria</taxon>
        <taxon>Bacillati</taxon>
        <taxon>Bacillota</taxon>
        <taxon>Bacilli</taxon>
        <taxon>Bacillales</taxon>
        <taxon>Bacillaceae</taxon>
        <taxon>Bacillus</taxon>
    </lineage>
</organism>